<dbReference type="Pfam" id="PF09339">
    <property type="entry name" value="HTH_IclR"/>
    <property type="match status" value="1"/>
</dbReference>
<dbReference type="PROSITE" id="PS51077">
    <property type="entry name" value="HTH_ICLR"/>
    <property type="match status" value="1"/>
</dbReference>
<evidence type="ECO:0000259" key="4">
    <source>
        <dbReference type="PROSITE" id="PS51077"/>
    </source>
</evidence>
<dbReference type="Proteomes" id="UP000219621">
    <property type="component" value="Unassembled WGS sequence"/>
</dbReference>
<dbReference type="InterPro" id="IPR029016">
    <property type="entry name" value="GAF-like_dom_sf"/>
</dbReference>
<keyword evidence="3" id="KW-0804">Transcription</keyword>
<dbReference type="Pfam" id="PF01614">
    <property type="entry name" value="IclR_C"/>
    <property type="match status" value="1"/>
</dbReference>
<dbReference type="SUPFAM" id="SSF55781">
    <property type="entry name" value="GAF domain-like"/>
    <property type="match status" value="1"/>
</dbReference>
<dbReference type="RefSeq" id="WP_097280742.1">
    <property type="nucleotide sequence ID" value="NZ_OCNJ01000009.1"/>
</dbReference>
<dbReference type="PROSITE" id="PS51078">
    <property type="entry name" value="ICLR_ED"/>
    <property type="match status" value="1"/>
</dbReference>
<evidence type="ECO:0000313" key="6">
    <source>
        <dbReference type="EMBL" id="SOD99588.1"/>
    </source>
</evidence>
<gene>
    <name evidence="6" type="ORF">SAMN05421508_10977</name>
</gene>
<accession>A0A286GVM1</accession>
<dbReference type="EMBL" id="OCNJ01000009">
    <property type="protein sequence ID" value="SOD99588.1"/>
    <property type="molecule type" value="Genomic_DNA"/>
</dbReference>
<dbReference type="SUPFAM" id="SSF46785">
    <property type="entry name" value="Winged helix' DNA-binding domain"/>
    <property type="match status" value="1"/>
</dbReference>
<evidence type="ECO:0000259" key="5">
    <source>
        <dbReference type="PROSITE" id="PS51078"/>
    </source>
</evidence>
<dbReference type="InterPro" id="IPR036388">
    <property type="entry name" value="WH-like_DNA-bd_sf"/>
</dbReference>
<evidence type="ECO:0000256" key="3">
    <source>
        <dbReference type="ARBA" id="ARBA00023163"/>
    </source>
</evidence>
<reference evidence="6 7" key="1">
    <citation type="submission" date="2017-09" db="EMBL/GenBank/DDBJ databases">
        <authorList>
            <person name="Ehlers B."/>
            <person name="Leendertz F.H."/>
        </authorList>
    </citation>
    <scope>NUCLEOTIDE SEQUENCE [LARGE SCALE GENOMIC DNA]</scope>
    <source>
        <strain evidence="6 7">USBA 140</strain>
    </source>
</reference>
<feature type="domain" description="HTH iclR-type" evidence="4">
    <location>
        <begin position="35"/>
        <end position="97"/>
    </location>
</feature>
<dbReference type="AlphaFoldDB" id="A0A286GVM1"/>
<keyword evidence="2" id="KW-0238">DNA-binding</keyword>
<dbReference type="GO" id="GO:0003677">
    <property type="term" value="F:DNA binding"/>
    <property type="evidence" value="ECO:0007669"/>
    <property type="project" value="UniProtKB-KW"/>
</dbReference>
<dbReference type="PANTHER" id="PTHR30136">
    <property type="entry name" value="HELIX-TURN-HELIX TRANSCRIPTIONAL REGULATOR, ICLR FAMILY"/>
    <property type="match status" value="1"/>
</dbReference>
<name>A0A286GVM1_9PROT</name>
<dbReference type="PANTHER" id="PTHR30136:SF33">
    <property type="entry name" value="TRANSCRIPTIONAL REGULATORY PROTEIN"/>
    <property type="match status" value="1"/>
</dbReference>
<evidence type="ECO:0000256" key="1">
    <source>
        <dbReference type="ARBA" id="ARBA00023015"/>
    </source>
</evidence>
<dbReference type="OrthoDB" id="9807558at2"/>
<sequence>MSTRKPWRTRVTADDAALSGADDDTASGGKDRQFITALARGLDVLRAFDAADPLLGNQEIAARTGLPKPTVSRITYTLTELGYLRWDAKLEKYRLGSGVLGFTQAYMASMVVRDVARPHMQDLAAATRATVGLGDRDRLSMVCIEVQRAVSHVILHMDTGTRLPIGHSSMGWAWLAHAPEGQRRPVMDALAAAEGADWPDLRAHIEQAEKEIATTGFCLGVGTWMPDINGAGAAFLSPDGQTVHAFNIGGPSFVLTEARMREEVGPMLVAMVRAVEADLLRRGYR</sequence>
<evidence type="ECO:0000256" key="2">
    <source>
        <dbReference type="ARBA" id="ARBA00023125"/>
    </source>
</evidence>
<keyword evidence="7" id="KW-1185">Reference proteome</keyword>
<dbReference type="GO" id="GO:0003700">
    <property type="term" value="F:DNA-binding transcription factor activity"/>
    <property type="evidence" value="ECO:0007669"/>
    <property type="project" value="TreeGrafter"/>
</dbReference>
<dbReference type="SMART" id="SM00346">
    <property type="entry name" value="HTH_ICLR"/>
    <property type="match status" value="1"/>
</dbReference>
<dbReference type="Gene3D" id="3.30.450.40">
    <property type="match status" value="1"/>
</dbReference>
<dbReference type="InterPro" id="IPR014757">
    <property type="entry name" value="Tscrpt_reg_IclR_C"/>
</dbReference>
<proteinExistence type="predicted"/>
<dbReference type="InterPro" id="IPR036390">
    <property type="entry name" value="WH_DNA-bd_sf"/>
</dbReference>
<protein>
    <submittedName>
        <fullName evidence="6">Transcriptional regulator, IclR family</fullName>
    </submittedName>
</protein>
<evidence type="ECO:0000313" key="7">
    <source>
        <dbReference type="Proteomes" id="UP000219621"/>
    </source>
</evidence>
<dbReference type="Gene3D" id="1.10.10.10">
    <property type="entry name" value="Winged helix-like DNA-binding domain superfamily/Winged helix DNA-binding domain"/>
    <property type="match status" value="1"/>
</dbReference>
<dbReference type="InterPro" id="IPR050707">
    <property type="entry name" value="HTH_MetabolicPath_Reg"/>
</dbReference>
<organism evidence="6 7">
    <name type="scientific">Caenispirillum bisanense</name>
    <dbReference type="NCBI Taxonomy" id="414052"/>
    <lineage>
        <taxon>Bacteria</taxon>
        <taxon>Pseudomonadati</taxon>
        <taxon>Pseudomonadota</taxon>
        <taxon>Alphaproteobacteria</taxon>
        <taxon>Rhodospirillales</taxon>
        <taxon>Novispirillaceae</taxon>
        <taxon>Caenispirillum</taxon>
    </lineage>
</organism>
<dbReference type="InterPro" id="IPR005471">
    <property type="entry name" value="Tscrpt_reg_IclR_N"/>
</dbReference>
<dbReference type="GO" id="GO:0045892">
    <property type="term" value="P:negative regulation of DNA-templated transcription"/>
    <property type="evidence" value="ECO:0007669"/>
    <property type="project" value="TreeGrafter"/>
</dbReference>
<keyword evidence="1" id="KW-0805">Transcription regulation</keyword>
<feature type="domain" description="IclR-ED" evidence="5">
    <location>
        <begin position="98"/>
        <end position="281"/>
    </location>
</feature>